<keyword evidence="5 7" id="KW-1133">Transmembrane helix</keyword>
<name>A0A059ZYT0_ACICK</name>
<feature type="transmembrane region" description="Helical" evidence="7">
    <location>
        <begin position="138"/>
        <end position="161"/>
    </location>
</feature>
<accession>A0A059ZYT0</accession>
<evidence type="ECO:0000256" key="3">
    <source>
        <dbReference type="ARBA" id="ARBA00022475"/>
    </source>
</evidence>
<keyword evidence="3" id="KW-1003">Cell membrane</keyword>
<dbReference type="InterPro" id="IPR000515">
    <property type="entry name" value="MetI-like"/>
</dbReference>
<dbReference type="Gene3D" id="1.10.3720.10">
    <property type="entry name" value="MetI-like"/>
    <property type="match status" value="1"/>
</dbReference>
<evidence type="ECO:0000256" key="2">
    <source>
        <dbReference type="ARBA" id="ARBA00022448"/>
    </source>
</evidence>
<dbReference type="CDD" id="cd06261">
    <property type="entry name" value="TM_PBP2"/>
    <property type="match status" value="1"/>
</dbReference>
<dbReference type="GO" id="GO:0005886">
    <property type="term" value="C:plasma membrane"/>
    <property type="evidence" value="ECO:0007669"/>
    <property type="project" value="UniProtKB-SubCell"/>
</dbReference>
<evidence type="ECO:0000313" key="10">
    <source>
        <dbReference type="Proteomes" id="UP000005522"/>
    </source>
</evidence>
<dbReference type="Proteomes" id="UP000005522">
    <property type="component" value="Chromosome"/>
</dbReference>
<dbReference type="KEGG" id="acz:Acaty_c1204"/>
<evidence type="ECO:0000256" key="5">
    <source>
        <dbReference type="ARBA" id="ARBA00022989"/>
    </source>
</evidence>
<proteinExistence type="inferred from homology"/>
<keyword evidence="2 7" id="KW-0813">Transport</keyword>
<evidence type="ECO:0000313" key="9">
    <source>
        <dbReference type="EMBL" id="AIA55072.1"/>
    </source>
</evidence>
<sequence length="267" mass="29176">MSGGGRAGSPSRGHAASGGHLPLALLSALALLFILAPFSALVFATDWRHFHFVVGDLRAARVSFLYSTVAVVIVVVLGTPLAWWLAHRRSRWWLDALVLMPLLTPPLALGILLASFYGPYSLLGLQLSRLGLQLSNSVPAFILAQIYGAMPYFVLAARAAFEAVPGELEDISRSLGRNAWYTFWHVTLPLARLGLAAGIALAWVRAMGEFGIVLIVAYFPQGIPVKLWVNLQDIGLSAVYPLLWFFFLVAIPVPLFLGLYSRRRVLV</sequence>
<reference evidence="9 10" key="1">
    <citation type="journal article" date="2009" name="J. Bacteriol.">
        <title>Draft genome sequence of the extremely acidophilic bacterium Acidithiobacillus caldus ATCC 51756 reveals metabolic versatility in the genus Acidithiobacillus.</title>
        <authorList>
            <person name="Valdes J."/>
            <person name="Quatrini R."/>
            <person name="Hallberg K."/>
            <person name="Dopson M."/>
            <person name="Valenzuela P.D."/>
            <person name="Holmes D.S."/>
        </authorList>
    </citation>
    <scope>NUCLEOTIDE SEQUENCE [LARGE SCALE GENOMIC DNA]</scope>
    <source>
        <strain evidence="10">ATCC 51756 / DSM 8584 / KU</strain>
    </source>
</reference>
<feature type="transmembrane region" description="Helical" evidence="7">
    <location>
        <begin position="21"/>
        <end position="44"/>
    </location>
</feature>
<dbReference type="GO" id="GO:0055085">
    <property type="term" value="P:transmembrane transport"/>
    <property type="evidence" value="ECO:0007669"/>
    <property type="project" value="InterPro"/>
</dbReference>
<evidence type="ECO:0000259" key="8">
    <source>
        <dbReference type="PROSITE" id="PS50928"/>
    </source>
</evidence>
<organism evidence="9 10">
    <name type="scientific">Acidithiobacillus caldus (strain ATCC 51756 / DSM 8584 / KU)</name>
    <dbReference type="NCBI Taxonomy" id="637389"/>
    <lineage>
        <taxon>Bacteria</taxon>
        <taxon>Pseudomonadati</taxon>
        <taxon>Pseudomonadota</taxon>
        <taxon>Acidithiobacillia</taxon>
        <taxon>Acidithiobacillales</taxon>
        <taxon>Acidithiobacillaceae</taxon>
        <taxon>Acidithiobacillus</taxon>
    </lineage>
</organism>
<dbReference type="SUPFAM" id="SSF161098">
    <property type="entry name" value="MetI-like"/>
    <property type="match status" value="1"/>
</dbReference>
<dbReference type="InterPro" id="IPR035906">
    <property type="entry name" value="MetI-like_sf"/>
</dbReference>
<evidence type="ECO:0000256" key="4">
    <source>
        <dbReference type="ARBA" id="ARBA00022692"/>
    </source>
</evidence>
<protein>
    <submittedName>
        <fullName evidence="9">Molybdenum transport system permease protein ModB</fullName>
    </submittedName>
</protein>
<feature type="transmembrane region" description="Helical" evidence="7">
    <location>
        <begin position="64"/>
        <end position="85"/>
    </location>
</feature>
<dbReference type="Pfam" id="PF00528">
    <property type="entry name" value="BPD_transp_1"/>
    <property type="match status" value="1"/>
</dbReference>
<comment type="similarity">
    <text evidence="7">Belongs to the binding-protein-dependent transport system permease family.</text>
</comment>
<dbReference type="eggNOG" id="COG0555">
    <property type="taxonomic scope" value="Bacteria"/>
</dbReference>
<feature type="domain" description="ABC transmembrane type-1" evidence="8">
    <location>
        <begin position="60"/>
        <end position="261"/>
    </location>
</feature>
<dbReference type="RefSeq" id="WP_004871900.1">
    <property type="nucleotide sequence ID" value="NZ_CP005986.1"/>
</dbReference>
<dbReference type="PANTHER" id="PTHR30183:SF3">
    <property type="entry name" value="MOLYBDENUM TRANSPORT SYSTEM PERMEASE PROTEIN MODB"/>
    <property type="match status" value="1"/>
</dbReference>
<keyword evidence="4 7" id="KW-0812">Transmembrane</keyword>
<feature type="transmembrane region" description="Helical" evidence="7">
    <location>
        <begin position="97"/>
        <end position="118"/>
    </location>
</feature>
<dbReference type="HOGENOM" id="CLU_016047_14_1_6"/>
<dbReference type="GeneID" id="92931414"/>
<dbReference type="PANTHER" id="PTHR30183">
    <property type="entry name" value="MOLYBDENUM TRANSPORT SYSTEM PERMEASE PROTEIN MODB"/>
    <property type="match status" value="1"/>
</dbReference>
<evidence type="ECO:0000256" key="1">
    <source>
        <dbReference type="ARBA" id="ARBA00004651"/>
    </source>
</evidence>
<dbReference type="AlphaFoldDB" id="A0A059ZYT0"/>
<keyword evidence="6 7" id="KW-0472">Membrane</keyword>
<gene>
    <name evidence="9" type="ORF">Acaty_c1204</name>
</gene>
<dbReference type="EMBL" id="CP005986">
    <property type="protein sequence ID" value="AIA55072.1"/>
    <property type="molecule type" value="Genomic_DNA"/>
</dbReference>
<evidence type="ECO:0000256" key="6">
    <source>
        <dbReference type="ARBA" id="ARBA00023136"/>
    </source>
</evidence>
<evidence type="ECO:0000256" key="7">
    <source>
        <dbReference type="RuleBase" id="RU363032"/>
    </source>
</evidence>
<feature type="transmembrane region" description="Helical" evidence="7">
    <location>
        <begin position="241"/>
        <end position="260"/>
    </location>
</feature>
<comment type="subcellular location">
    <subcellularLocation>
        <location evidence="1 7">Cell membrane</location>
        <topology evidence="1 7">Multi-pass membrane protein</topology>
    </subcellularLocation>
</comment>
<feature type="transmembrane region" description="Helical" evidence="7">
    <location>
        <begin position="210"/>
        <end position="229"/>
    </location>
</feature>
<dbReference type="PROSITE" id="PS50928">
    <property type="entry name" value="ABC_TM1"/>
    <property type="match status" value="1"/>
</dbReference>